<dbReference type="PROSITE" id="PS00211">
    <property type="entry name" value="ABC_TRANSPORTER_1"/>
    <property type="match status" value="1"/>
</dbReference>
<evidence type="ECO:0000259" key="5">
    <source>
        <dbReference type="PROSITE" id="PS50893"/>
    </source>
</evidence>
<dbReference type="GO" id="GO:0016887">
    <property type="term" value="F:ATP hydrolysis activity"/>
    <property type="evidence" value="ECO:0007669"/>
    <property type="project" value="InterPro"/>
</dbReference>
<organism evidence="6 7">
    <name type="scientific">Enterocloster bolteae</name>
    <dbReference type="NCBI Taxonomy" id="208479"/>
    <lineage>
        <taxon>Bacteria</taxon>
        <taxon>Bacillati</taxon>
        <taxon>Bacillota</taxon>
        <taxon>Clostridia</taxon>
        <taxon>Lachnospirales</taxon>
        <taxon>Lachnospiraceae</taxon>
        <taxon>Enterocloster</taxon>
    </lineage>
</organism>
<comment type="caution">
    <text evidence="6">The sequence shown here is derived from an EMBL/GenBank/DDBJ whole genome shotgun (WGS) entry which is preliminary data.</text>
</comment>
<comment type="similarity">
    <text evidence="1">Belongs to the ABC transporter superfamily.</text>
</comment>
<accession>A0A414ATQ5</accession>
<evidence type="ECO:0000256" key="1">
    <source>
        <dbReference type="ARBA" id="ARBA00005417"/>
    </source>
</evidence>
<dbReference type="InterPro" id="IPR003439">
    <property type="entry name" value="ABC_transporter-like_ATP-bd"/>
</dbReference>
<dbReference type="EMBL" id="QSHZ01000018">
    <property type="protein sequence ID" value="RHC54931.1"/>
    <property type="molecule type" value="Genomic_DNA"/>
</dbReference>
<proteinExistence type="inferred from homology"/>
<dbReference type="PANTHER" id="PTHR43335:SF8">
    <property type="entry name" value="ABC TRANSPORTER, ATP-BINDING PROTEIN"/>
    <property type="match status" value="1"/>
</dbReference>
<sequence>MEYVIETENLTKQYGSITVVDNINLHVPKGKIYGLLGRNGAGKTTAMKMMLQLVYPTAGVIKLFGGNSKEYAQTAYKQIGSIIETPGFYDNLTGRENLQILAKLRGGLSASKIEQALEAVGLEHENHKIFSDYSLGMKQRLGIAAAIMHEPKLLILDEPINGLDPIGISEIRSFLSELSKKKGTTIFISSHVLSEIEQIADIIGVMHRGVIVEEVNMTELHKRNRKCIKFEVSDSKAAEKILLDSYGFTQYSRQEKSIMIFDFSIPVAEINKIFVKSGLSVTGIAISEENLEEYFSNLIGGGGIA</sequence>
<dbReference type="PROSITE" id="PS50893">
    <property type="entry name" value="ABC_TRANSPORTER_2"/>
    <property type="match status" value="1"/>
</dbReference>
<evidence type="ECO:0000313" key="6">
    <source>
        <dbReference type="EMBL" id="RHC54931.1"/>
    </source>
</evidence>
<dbReference type="InterPro" id="IPR003593">
    <property type="entry name" value="AAA+_ATPase"/>
</dbReference>
<keyword evidence="4 6" id="KW-0067">ATP-binding</keyword>
<evidence type="ECO:0000256" key="3">
    <source>
        <dbReference type="ARBA" id="ARBA00022741"/>
    </source>
</evidence>
<dbReference type="SUPFAM" id="SSF52540">
    <property type="entry name" value="P-loop containing nucleoside triphosphate hydrolases"/>
    <property type="match status" value="1"/>
</dbReference>
<keyword evidence="2" id="KW-0813">Transport</keyword>
<dbReference type="Proteomes" id="UP000283975">
    <property type="component" value="Unassembled WGS sequence"/>
</dbReference>
<name>A0A414ATQ5_9FIRM</name>
<dbReference type="InterPro" id="IPR017871">
    <property type="entry name" value="ABC_transporter-like_CS"/>
</dbReference>
<dbReference type="Gene3D" id="3.40.50.300">
    <property type="entry name" value="P-loop containing nucleotide triphosphate hydrolases"/>
    <property type="match status" value="1"/>
</dbReference>
<dbReference type="SMART" id="SM00382">
    <property type="entry name" value="AAA"/>
    <property type="match status" value="1"/>
</dbReference>
<protein>
    <submittedName>
        <fullName evidence="6">ABC transporter ATP-binding protein</fullName>
    </submittedName>
</protein>
<keyword evidence="3" id="KW-0547">Nucleotide-binding</keyword>
<dbReference type="AlphaFoldDB" id="A0A414ATQ5"/>
<reference evidence="6 7" key="1">
    <citation type="submission" date="2018-08" db="EMBL/GenBank/DDBJ databases">
        <title>A genome reference for cultivated species of the human gut microbiota.</title>
        <authorList>
            <person name="Zou Y."/>
            <person name="Xue W."/>
            <person name="Luo G."/>
        </authorList>
    </citation>
    <scope>NUCLEOTIDE SEQUENCE [LARGE SCALE GENOMIC DNA]</scope>
    <source>
        <strain evidence="6 7">AM35-14</strain>
    </source>
</reference>
<gene>
    <name evidence="6" type="ORF">DW839_16950</name>
</gene>
<evidence type="ECO:0000256" key="4">
    <source>
        <dbReference type="ARBA" id="ARBA00022840"/>
    </source>
</evidence>
<dbReference type="InterPro" id="IPR027417">
    <property type="entry name" value="P-loop_NTPase"/>
</dbReference>
<feature type="domain" description="ABC transporter" evidence="5">
    <location>
        <begin position="5"/>
        <end position="233"/>
    </location>
</feature>
<dbReference type="Pfam" id="PF00005">
    <property type="entry name" value="ABC_tran"/>
    <property type="match status" value="1"/>
</dbReference>
<evidence type="ECO:0000256" key="2">
    <source>
        <dbReference type="ARBA" id="ARBA00022448"/>
    </source>
</evidence>
<evidence type="ECO:0000313" key="7">
    <source>
        <dbReference type="Proteomes" id="UP000283975"/>
    </source>
</evidence>
<dbReference type="CDD" id="cd03268">
    <property type="entry name" value="ABC_BcrA_bacitracin_resist"/>
    <property type="match status" value="1"/>
</dbReference>
<dbReference type="PANTHER" id="PTHR43335">
    <property type="entry name" value="ABC TRANSPORTER, ATP-BINDING PROTEIN"/>
    <property type="match status" value="1"/>
</dbReference>
<dbReference type="GO" id="GO:0005524">
    <property type="term" value="F:ATP binding"/>
    <property type="evidence" value="ECO:0007669"/>
    <property type="project" value="UniProtKB-KW"/>
</dbReference>